<dbReference type="GO" id="GO:0005737">
    <property type="term" value="C:cytoplasm"/>
    <property type="evidence" value="ECO:0007669"/>
    <property type="project" value="TreeGrafter"/>
</dbReference>
<dbReference type="PANTHER" id="PTHR48100:SF1">
    <property type="entry name" value="HISTIDINE PHOSPHATASE FAMILY PROTEIN-RELATED"/>
    <property type="match status" value="1"/>
</dbReference>
<dbReference type="PANTHER" id="PTHR48100">
    <property type="entry name" value="BROAD-SPECIFICITY PHOSPHATASE YOR283W-RELATED"/>
    <property type="match status" value="1"/>
</dbReference>
<dbReference type="Pfam" id="PF00300">
    <property type="entry name" value="His_Phos_1"/>
    <property type="match status" value="1"/>
</dbReference>
<dbReference type="Gene3D" id="3.40.50.1240">
    <property type="entry name" value="Phosphoglycerate mutase-like"/>
    <property type="match status" value="1"/>
</dbReference>
<evidence type="ECO:0000256" key="1">
    <source>
        <dbReference type="ARBA" id="ARBA00023152"/>
    </source>
</evidence>
<dbReference type="HOGENOM" id="CLU_033323_9_0_9"/>
<keyword evidence="1" id="KW-0324">Glycolysis</keyword>
<dbReference type="EC" id="5.4.2.-" evidence="5"/>
<feature type="active site" description="Tele-phosphohistidine intermediate" evidence="3">
    <location>
        <position position="9"/>
    </location>
</feature>
<accession>C8P7J5</accession>
<dbReference type="CDD" id="cd07067">
    <property type="entry name" value="HP_PGM_like"/>
    <property type="match status" value="1"/>
</dbReference>
<dbReference type="RefSeq" id="WP_007124568.1">
    <property type="nucleotide sequence ID" value="NZ_AZDK01000030.1"/>
</dbReference>
<dbReference type="Proteomes" id="UP000003675">
    <property type="component" value="Unassembled WGS sequence"/>
</dbReference>
<dbReference type="InterPro" id="IPR050275">
    <property type="entry name" value="PGM_Phosphatase"/>
</dbReference>
<dbReference type="AlphaFoldDB" id="C8P7J5"/>
<organism evidence="5 7">
    <name type="scientific">Limosilactobacillus antri DSM 16041</name>
    <dbReference type="NCBI Taxonomy" id="525309"/>
    <lineage>
        <taxon>Bacteria</taxon>
        <taxon>Bacillati</taxon>
        <taxon>Bacillota</taxon>
        <taxon>Bacilli</taxon>
        <taxon>Lactobacillales</taxon>
        <taxon>Lactobacillaceae</taxon>
        <taxon>Limosilactobacillus</taxon>
    </lineage>
</organism>
<dbReference type="STRING" id="525309.HMPREF0494_1289"/>
<name>C8P7J5_9LACO</name>
<sequence length="207" mass="23177">MTEFYLIRHGQTTANALGLKQGTINDERTYLSARGKQQALALARHFHPANLTALYVSPLHRTRQTAEIVNAALRLPVTVDERLLEISYGDWDGQSNAKLMQAYPDLFYPLINDVRPNYAATAHGERFTDVEERVRDFTAAVVKRQPHDRVLVVTHGFTVRSFAANTTGAQGLALLEPANCSVTKIVVEPQTGAQHLIYYNRVIDSQF</sequence>
<dbReference type="Proteomes" id="UP000051883">
    <property type="component" value="Unassembled WGS sequence"/>
</dbReference>
<reference evidence="5 7" key="1">
    <citation type="submission" date="2009-09" db="EMBL/GenBank/DDBJ databases">
        <authorList>
            <person name="Qin X."/>
            <person name="Bachman B."/>
            <person name="Battles P."/>
            <person name="Bell A."/>
            <person name="Bess C."/>
            <person name="Bickham C."/>
            <person name="Chaboub L."/>
            <person name="Chen D."/>
            <person name="Coyle M."/>
            <person name="Deiros D.R."/>
            <person name="Dinh H."/>
            <person name="Forbes L."/>
            <person name="Fowler G."/>
            <person name="Francisco L."/>
            <person name="Fu Q."/>
            <person name="Gubbala S."/>
            <person name="Hale W."/>
            <person name="Han Y."/>
            <person name="Hemphill L."/>
            <person name="Highlander S.K."/>
            <person name="Hirani K."/>
            <person name="Hogues M."/>
            <person name="Jackson L."/>
            <person name="Jakkamsetti A."/>
            <person name="Javaid M."/>
            <person name="Jiang H."/>
            <person name="Korchina V."/>
            <person name="Kovar C."/>
            <person name="Lara F."/>
            <person name="Lee S."/>
            <person name="Mata R."/>
            <person name="Mathew T."/>
            <person name="Moen C."/>
            <person name="Morales K."/>
            <person name="Munidasa M."/>
            <person name="Nazareth L."/>
            <person name="Ngo R."/>
            <person name="Nguyen L."/>
            <person name="Okwuonu G."/>
            <person name="Ongeri F."/>
            <person name="Patil S."/>
            <person name="Petrosino J."/>
            <person name="Pham C."/>
            <person name="Pham P."/>
            <person name="Pu L.-L."/>
            <person name="Puazo M."/>
            <person name="Raj R."/>
            <person name="Reid J."/>
            <person name="Rouhana J."/>
            <person name="Saada N."/>
            <person name="Shang Y."/>
            <person name="Simmons D."/>
            <person name="Thornton R."/>
            <person name="Warren J."/>
            <person name="Weissenberger G."/>
            <person name="Zhang J."/>
            <person name="Zhang L."/>
            <person name="Zhou C."/>
            <person name="Zhu D."/>
            <person name="Muzny D."/>
            <person name="Worley K."/>
            <person name="Gibbs R."/>
        </authorList>
    </citation>
    <scope>NUCLEOTIDE SEQUENCE [LARGE SCALE GENOMIC DNA]</scope>
    <source>
        <strain evidence="5 7">DSM 16041</strain>
    </source>
</reference>
<dbReference type="eggNOG" id="COG0406">
    <property type="taxonomic scope" value="Bacteria"/>
</dbReference>
<evidence type="ECO:0000313" key="6">
    <source>
        <dbReference type="EMBL" id="KRK56684.1"/>
    </source>
</evidence>
<evidence type="ECO:0000256" key="3">
    <source>
        <dbReference type="PIRSR" id="PIRSR613078-1"/>
    </source>
</evidence>
<feature type="binding site" evidence="4">
    <location>
        <begin position="8"/>
        <end position="15"/>
    </location>
    <ligand>
        <name>substrate</name>
    </ligand>
</feature>
<dbReference type="SUPFAM" id="SSF53254">
    <property type="entry name" value="Phosphoglycerate mutase-like"/>
    <property type="match status" value="1"/>
</dbReference>
<dbReference type="PROSITE" id="PS00175">
    <property type="entry name" value="PG_MUTASE"/>
    <property type="match status" value="1"/>
</dbReference>
<dbReference type="EMBL" id="AZDK01000030">
    <property type="protein sequence ID" value="KRK56684.1"/>
    <property type="molecule type" value="Genomic_DNA"/>
</dbReference>
<keyword evidence="2 5" id="KW-0413">Isomerase</keyword>
<dbReference type="EMBL" id="ACLL01000035">
    <property type="protein sequence ID" value="EEW53526.1"/>
    <property type="molecule type" value="Genomic_DNA"/>
</dbReference>
<feature type="active site" description="Proton donor/acceptor" evidence="3">
    <location>
        <position position="85"/>
    </location>
</feature>
<dbReference type="GO" id="GO:0016853">
    <property type="term" value="F:isomerase activity"/>
    <property type="evidence" value="ECO:0007669"/>
    <property type="project" value="UniProtKB-KW"/>
</dbReference>
<evidence type="ECO:0000313" key="8">
    <source>
        <dbReference type="Proteomes" id="UP000051883"/>
    </source>
</evidence>
<evidence type="ECO:0000313" key="7">
    <source>
        <dbReference type="Proteomes" id="UP000003675"/>
    </source>
</evidence>
<evidence type="ECO:0000256" key="4">
    <source>
        <dbReference type="PIRSR" id="PIRSR613078-2"/>
    </source>
</evidence>
<proteinExistence type="predicted"/>
<dbReference type="GO" id="GO:0016791">
    <property type="term" value="F:phosphatase activity"/>
    <property type="evidence" value="ECO:0007669"/>
    <property type="project" value="TreeGrafter"/>
</dbReference>
<dbReference type="InterPro" id="IPR013078">
    <property type="entry name" value="His_Pase_superF_clade-1"/>
</dbReference>
<evidence type="ECO:0000313" key="5">
    <source>
        <dbReference type="EMBL" id="EEW53526.1"/>
    </source>
</evidence>
<dbReference type="PATRIC" id="fig|525309.8.peg.1276"/>
<feature type="binding site" evidence="4">
    <location>
        <position position="61"/>
    </location>
    <ligand>
        <name>substrate</name>
    </ligand>
</feature>
<gene>
    <name evidence="5" type="primary">gpmB</name>
    <name evidence="6" type="ORF">FC31_GL001264</name>
    <name evidence="5" type="ORF">HMPREF0494_1289</name>
</gene>
<feature type="binding site" evidence="4">
    <location>
        <begin position="85"/>
        <end position="88"/>
    </location>
    <ligand>
        <name>substrate</name>
    </ligand>
</feature>
<reference evidence="6 8" key="2">
    <citation type="journal article" date="2015" name="Genome Announc.">
        <title>Expanding the biotechnology potential of lactobacilli through comparative genomics of 213 strains and associated genera.</title>
        <authorList>
            <person name="Sun Z."/>
            <person name="Harris H.M."/>
            <person name="McCann A."/>
            <person name="Guo C."/>
            <person name="Argimon S."/>
            <person name="Zhang W."/>
            <person name="Yang X."/>
            <person name="Jeffery I.B."/>
            <person name="Cooney J.C."/>
            <person name="Kagawa T.F."/>
            <person name="Liu W."/>
            <person name="Song Y."/>
            <person name="Salvetti E."/>
            <person name="Wrobel A."/>
            <person name="Rasinkangas P."/>
            <person name="Parkhill J."/>
            <person name="Rea M.C."/>
            <person name="O'Sullivan O."/>
            <person name="Ritari J."/>
            <person name="Douillard F.P."/>
            <person name="Paul Ross R."/>
            <person name="Yang R."/>
            <person name="Briner A.E."/>
            <person name="Felis G.E."/>
            <person name="de Vos W.M."/>
            <person name="Barrangou R."/>
            <person name="Klaenhammer T.R."/>
            <person name="Caufield P.W."/>
            <person name="Cui Y."/>
            <person name="Zhang H."/>
            <person name="O'Toole P.W."/>
        </authorList>
    </citation>
    <scope>NUCLEOTIDE SEQUENCE [LARGE SCALE GENOMIC DNA]</scope>
    <source>
        <strain evidence="6 8">DSM 16041</strain>
    </source>
</reference>
<keyword evidence="8" id="KW-1185">Reference proteome</keyword>
<dbReference type="InterPro" id="IPR029033">
    <property type="entry name" value="His_PPase_superfam"/>
</dbReference>
<evidence type="ECO:0000256" key="2">
    <source>
        <dbReference type="ARBA" id="ARBA00023235"/>
    </source>
</evidence>
<dbReference type="SMART" id="SM00855">
    <property type="entry name" value="PGAM"/>
    <property type="match status" value="1"/>
</dbReference>
<protein>
    <submittedName>
        <fullName evidence="5 6">Phosphoglycerate mutase</fullName>
        <ecNumber evidence="5">5.4.2.-</ecNumber>
    </submittedName>
</protein>
<dbReference type="OrthoDB" id="9782128at2"/>
<dbReference type="InterPro" id="IPR001345">
    <property type="entry name" value="PG/BPGM_mutase_AS"/>
</dbReference>
<comment type="caution">
    <text evidence="5">The sequence shown here is derived from an EMBL/GenBank/DDBJ whole genome shotgun (WGS) entry which is preliminary data.</text>
</comment>